<feature type="chain" id="PRO_5035319750" evidence="4">
    <location>
        <begin position="20"/>
        <end position="1055"/>
    </location>
</feature>
<evidence type="ECO:0000313" key="7">
    <source>
        <dbReference type="Proteomes" id="UP000638014"/>
    </source>
</evidence>
<reference evidence="6" key="1">
    <citation type="submission" date="2020-09" db="EMBL/GenBank/DDBJ databases">
        <title>A novel bacterium of genus Neiella, isolated from South China Sea.</title>
        <authorList>
            <person name="Huang H."/>
            <person name="Mo K."/>
            <person name="Hu Y."/>
        </authorList>
    </citation>
    <scope>NUCLEOTIDE SEQUENCE</scope>
    <source>
        <strain evidence="6">HB171785</strain>
    </source>
</reference>
<keyword evidence="7" id="KW-1185">Reference proteome</keyword>
<dbReference type="NCBIfam" id="TIGR01782">
    <property type="entry name" value="TonB-Xanth-Caul"/>
    <property type="match status" value="1"/>
</dbReference>
<dbReference type="Proteomes" id="UP000638014">
    <property type="component" value="Unassembled WGS sequence"/>
</dbReference>
<comment type="caution">
    <text evidence="6">The sequence shown here is derived from an EMBL/GenBank/DDBJ whole genome shotgun (WGS) entry which is preliminary data.</text>
</comment>
<accession>A0A8J6QHM8</accession>
<dbReference type="PANTHER" id="PTHR40980:SF3">
    <property type="entry name" value="TONB-DEPENDENT RECEPTOR-LIKE BETA-BARREL DOMAIN-CONTAINING PROTEIN"/>
    <property type="match status" value="1"/>
</dbReference>
<dbReference type="SUPFAM" id="SSF56935">
    <property type="entry name" value="Porins"/>
    <property type="match status" value="1"/>
</dbReference>
<dbReference type="Gene3D" id="2.170.130.10">
    <property type="entry name" value="TonB-dependent receptor, plug domain"/>
    <property type="match status" value="1"/>
</dbReference>
<dbReference type="Gene3D" id="2.40.170.20">
    <property type="entry name" value="TonB-dependent receptor, beta-barrel domain"/>
    <property type="match status" value="1"/>
</dbReference>
<evidence type="ECO:0000259" key="5">
    <source>
        <dbReference type="Pfam" id="PF07715"/>
    </source>
</evidence>
<comment type="subcellular location">
    <subcellularLocation>
        <location evidence="1">Cell outer membrane</location>
    </subcellularLocation>
</comment>
<keyword evidence="3" id="KW-0998">Cell outer membrane</keyword>
<dbReference type="InterPro" id="IPR036942">
    <property type="entry name" value="Beta-barrel_TonB_sf"/>
</dbReference>
<evidence type="ECO:0000256" key="1">
    <source>
        <dbReference type="ARBA" id="ARBA00004442"/>
    </source>
</evidence>
<dbReference type="AlphaFoldDB" id="A0A8J6QHM8"/>
<feature type="signal peptide" evidence="4">
    <location>
        <begin position="1"/>
        <end position="19"/>
    </location>
</feature>
<name>A0A8J6QHM8_9GAMM</name>
<evidence type="ECO:0000313" key="6">
    <source>
        <dbReference type="EMBL" id="MBD1388662.1"/>
    </source>
</evidence>
<dbReference type="InterPro" id="IPR037066">
    <property type="entry name" value="Plug_dom_sf"/>
</dbReference>
<dbReference type="EMBL" id="JACXAF010000004">
    <property type="protein sequence ID" value="MBD1388662.1"/>
    <property type="molecule type" value="Genomic_DNA"/>
</dbReference>
<organism evidence="6 7">
    <name type="scientific">Neiella litorisoli</name>
    <dbReference type="NCBI Taxonomy" id="2771431"/>
    <lineage>
        <taxon>Bacteria</taxon>
        <taxon>Pseudomonadati</taxon>
        <taxon>Pseudomonadota</taxon>
        <taxon>Gammaproteobacteria</taxon>
        <taxon>Alteromonadales</taxon>
        <taxon>Echinimonadaceae</taxon>
        <taxon>Neiella</taxon>
    </lineage>
</organism>
<keyword evidence="6" id="KW-0675">Receptor</keyword>
<gene>
    <name evidence="6" type="ORF">IC617_04400</name>
</gene>
<dbReference type="Pfam" id="PF07715">
    <property type="entry name" value="Plug"/>
    <property type="match status" value="1"/>
</dbReference>
<feature type="domain" description="TonB-dependent receptor plug" evidence="5">
    <location>
        <begin position="51"/>
        <end position="162"/>
    </location>
</feature>
<dbReference type="GO" id="GO:0009279">
    <property type="term" value="C:cell outer membrane"/>
    <property type="evidence" value="ECO:0007669"/>
    <property type="project" value="UniProtKB-SubCell"/>
</dbReference>
<dbReference type="PANTHER" id="PTHR40980">
    <property type="entry name" value="PLUG DOMAIN-CONTAINING PROTEIN"/>
    <property type="match status" value="1"/>
</dbReference>
<proteinExistence type="predicted"/>
<evidence type="ECO:0000256" key="2">
    <source>
        <dbReference type="ARBA" id="ARBA00023136"/>
    </source>
</evidence>
<keyword evidence="2" id="KW-0472">Membrane</keyword>
<protein>
    <submittedName>
        <fullName evidence="6">TonB-dependent receptor</fullName>
    </submittedName>
</protein>
<dbReference type="InterPro" id="IPR010104">
    <property type="entry name" value="TonB_rcpt_bac"/>
</dbReference>
<dbReference type="InterPro" id="IPR012910">
    <property type="entry name" value="Plug_dom"/>
</dbReference>
<evidence type="ECO:0000256" key="3">
    <source>
        <dbReference type="ARBA" id="ARBA00023237"/>
    </source>
</evidence>
<sequence>MLSSVASLLLAVSAPSVIAEEVNKALQNQDVEVIEVSGVRSSLENALNVKRGASSIVDAISATDMDALPALDLGDALQALPGIQLNSNDEGRQSTISLRGLSSGFVKTTAMGQSIATPSSATNITQVGAGNPFAAYEGGVFDGVTVVKSPTADLQEGGVAGVVDQQLQQALSKKDGTAGVTLGMRYEDLAETYNPEIKINAVKHLIEDKLAVAFKFAASKQEFRRDTFDVVDYVSVEDWYDAKKDTLHTRATNLAEYKEKYAHLLEEGDEIRVPLRGRNVSQYSDGDRKSFTGNVEYRINDDLKVGAHLMYSKRNLDDGTKETTNYEAGLHKTNWASDYYEGEVTLDMDSSPFAYTSLTEDGTGGRAFIAPGYDFKNGKYQIENRKTTFEEESRAAILYADYAVDNWVMDAKVTLSDAENNFENVGLNFVHVGHQLASRAQTGFNGTINQGGGNLSKIVVSGGFETPYVYDDLAWSSAHATASSVNSRDAKNQGRQLNAGINGRVQDLEKDYDAAEFNVQHYTEFGLGDVLRFDAFKTGLRYSQEDLDSVDQLQRISGVDTAQISSSYLTTKTVASRGDDYFGGKIKNTFDNTQSVVDPVTGQLIVNGGWVTFDNAAAIKALQTNIVTERDQLELPTDSQNRPERILEYGVHEFIERNRTGFWDGMNSTTDLPSNIGYNFSAEQEIKATYLTTDISGELPFDITYTGNLGVRYVETDNTFHGYKLGRLSTGEPVAQLSKFEDDYNNTLPMANIAFELHEDVVLRAAYYEGLVRPNLLTQRPTANLNETNSTVKLELPSSTVRPYEADNYDLSLEWYNRDGSAISVGYFRKDITNLFEFEEGYCPDDGSDPLVNELIGDIERVAISETEFRCQEPEPYLVYDDDGNLISDEYREVSIKTAVNSNDELKVDGYEIAIQQKLDFLPYPYDGFGGVFNYTKINQSGSELLLTRVSPKSYNLIGYWENNGFSARFIYNWRDKQTLQGANSFLGTGERTRDETGRLDFSGSYKINKNLKFIVQAFNLTDEEVKDYYGSNKKAIHSISRQGRIYKAALSYRF</sequence>
<evidence type="ECO:0000256" key="4">
    <source>
        <dbReference type="SAM" id="SignalP"/>
    </source>
</evidence>
<keyword evidence="4" id="KW-0732">Signal</keyword>